<keyword evidence="3" id="KW-1185">Reference proteome</keyword>
<evidence type="ECO:0000313" key="2">
    <source>
        <dbReference type="EMBL" id="ABB38536.1"/>
    </source>
</evidence>
<dbReference type="RefSeq" id="WP_011367676.1">
    <property type="nucleotide sequence ID" value="NC_007519.1"/>
</dbReference>
<gene>
    <name evidence="2" type="ordered locus">Dde_1739</name>
</gene>
<protein>
    <submittedName>
        <fullName evidence="2">Phage P22, antirepressor protein</fullName>
    </submittedName>
</protein>
<organism evidence="2 3">
    <name type="scientific">Oleidesulfovibrio alaskensis (strain ATCC BAA-1058 / DSM 17464 / G20)</name>
    <name type="common">Desulfovibrio alaskensis</name>
    <dbReference type="NCBI Taxonomy" id="207559"/>
    <lineage>
        <taxon>Bacteria</taxon>
        <taxon>Pseudomonadati</taxon>
        <taxon>Thermodesulfobacteriota</taxon>
        <taxon>Desulfovibrionia</taxon>
        <taxon>Desulfovibrionales</taxon>
        <taxon>Desulfovibrionaceae</taxon>
        <taxon>Oleidesulfovibrio</taxon>
    </lineage>
</organism>
<dbReference type="EMBL" id="CP000112">
    <property type="protein sequence ID" value="ABB38536.1"/>
    <property type="molecule type" value="Genomic_DNA"/>
</dbReference>
<evidence type="ECO:0000259" key="1">
    <source>
        <dbReference type="Pfam" id="PF10547"/>
    </source>
</evidence>
<dbReference type="AlphaFoldDB" id="Q310W0"/>
<dbReference type="KEGG" id="dde:Dde_1739"/>
<sequence length="277" mass="31993">MTKETLIPVRHEEVAVCGEYILAAVTEDGKAYFSPRHVCDALGISWSRQRKKIMEDDVLSSVVAEMATTARDGKNYKTSMLPIEFANGWLFTIKKVRPELQDKLNLFRAEAYHALDLWFRKGLRYEEDVLEALGLPDFESPAEAARAWAEEREQRIELEAENATLRPKAKVYETCFADRQMSVVQFARTLHGVNSMKVKEDLMKAGYLRRSGGVYRVRGKFRDKFFAERISPFRGFVTIIALDGGKEKMVELYLDGKLTMRRGFEHAHERFFDELDF</sequence>
<feature type="domain" description="Antirepressor protein ant N-terminal" evidence="1">
    <location>
        <begin position="13"/>
        <end position="121"/>
    </location>
</feature>
<dbReference type="Proteomes" id="UP000002710">
    <property type="component" value="Chromosome"/>
</dbReference>
<dbReference type="InterPro" id="IPR018875">
    <property type="entry name" value="Antirepressor_Ant_N"/>
</dbReference>
<dbReference type="Pfam" id="PF10547">
    <property type="entry name" value="P22_AR_N"/>
    <property type="match status" value="1"/>
</dbReference>
<reference evidence="2 3" key="1">
    <citation type="journal article" date="2011" name="J. Bacteriol.">
        <title>Complete genome sequence and updated annotation of Desulfovibrio alaskensis G20.</title>
        <authorList>
            <person name="Hauser L.J."/>
            <person name="Land M.L."/>
            <person name="Brown S.D."/>
            <person name="Larimer F."/>
            <person name="Keller K.L."/>
            <person name="Rapp-Giles B.J."/>
            <person name="Price M.N."/>
            <person name="Lin M."/>
            <person name="Bruce D.C."/>
            <person name="Detter J.C."/>
            <person name="Tapia R."/>
            <person name="Han C.S."/>
            <person name="Goodwin L.A."/>
            <person name="Cheng J.F."/>
            <person name="Pitluck S."/>
            <person name="Copeland A."/>
            <person name="Lucas S."/>
            <person name="Nolan M."/>
            <person name="Lapidus A.L."/>
            <person name="Palumbo A.V."/>
            <person name="Wall J.D."/>
        </authorList>
    </citation>
    <scope>NUCLEOTIDE SEQUENCE [LARGE SCALE GENOMIC DNA]</scope>
    <source>
        <strain evidence="3">ATCC BAA 1058 / DSM 17464 / G20</strain>
    </source>
</reference>
<accession>Q310W0</accession>
<name>Q310W0_OLEA2</name>
<dbReference type="HOGENOM" id="CLU_1003721_0_0_7"/>
<dbReference type="eggNOG" id="COG3645">
    <property type="taxonomic scope" value="Bacteria"/>
</dbReference>
<evidence type="ECO:0000313" key="3">
    <source>
        <dbReference type="Proteomes" id="UP000002710"/>
    </source>
</evidence>
<proteinExistence type="predicted"/>